<dbReference type="CDD" id="cd00082">
    <property type="entry name" value="HisKA"/>
    <property type="match status" value="1"/>
</dbReference>
<dbReference type="EC" id="2.7.13.3" evidence="3"/>
<evidence type="ECO:0000259" key="12">
    <source>
        <dbReference type="PROSITE" id="PS50109"/>
    </source>
</evidence>
<dbReference type="SMART" id="SM00304">
    <property type="entry name" value="HAMP"/>
    <property type="match status" value="1"/>
</dbReference>
<dbReference type="Proteomes" id="UP000540685">
    <property type="component" value="Unassembled WGS sequence"/>
</dbReference>
<dbReference type="InterPro" id="IPR003661">
    <property type="entry name" value="HisK_dim/P_dom"/>
</dbReference>
<dbReference type="SUPFAM" id="SSF55874">
    <property type="entry name" value="ATPase domain of HSP90 chaperone/DNA topoisomerase II/histidine kinase"/>
    <property type="match status" value="1"/>
</dbReference>
<keyword evidence="6" id="KW-0812">Transmembrane</keyword>
<gene>
    <name evidence="14" type="ORF">F4562_003226</name>
</gene>
<evidence type="ECO:0000256" key="11">
    <source>
        <dbReference type="SAM" id="MobiDB-lite"/>
    </source>
</evidence>
<evidence type="ECO:0000259" key="13">
    <source>
        <dbReference type="PROSITE" id="PS50885"/>
    </source>
</evidence>
<dbReference type="InterPro" id="IPR003594">
    <property type="entry name" value="HATPase_dom"/>
</dbReference>
<dbReference type="Pfam" id="PF00672">
    <property type="entry name" value="HAMP"/>
    <property type="match status" value="1"/>
</dbReference>
<feature type="region of interest" description="Disordered" evidence="11">
    <location>
        <begin position="91"/>
        <end position="165"/>
    </location>
</feature>
<feature type="domain" description="HAMP" evidence="13">
    <location>
        <begin position="231"/>
        <end position="284"/>
    </location>
</feature>
<dbReference type="InterPro" id="IPR036890">
    <property type="entry name" value="HATPase_C_sf"/>
</dbReference>
<keyword evidence="10" id="KW-0472">Membrane</keyword>
<dbReference type="SMART" id="SM00387">
    <property type="entry name" value="HATPase_c"/>
    <property type="match status" value="1"/>
</dbReference>
<keyword evidence="5" id="KW-0808">Transferase</keyword>
<proteinExistence type="predicted"/>
<feature type="compositionally biased region" description="Low complexity" evidence="11">
    <location>
        <begin position="114"/>
        <end position="138"/>
    </location>
</feature>
<dbReference type="SUPFAM" id="SSF158472">
    <property type="entry name" value="HAMP domain-like"/>
    <property type="match status" value="1"/>
</dbReference>
<keyword evidence="7 14" id="KW-0418">Kinase</keyword>
<evidence type="ECO:0000256" key="8">
    <source>
        <dbReference type="ARBA" id="ARBA00022989"/>
    </source>
</evidence>
<dbReference type="Gene3D" id="6.10.340.10">
    <property type="match status" value="1"/>
</dbReference>
<comment type="caution">
    <text evidence="14">The sequence shown here is derived from an EMBL/GenBank/DDBJ whole genome shotgun (WGS) entry which is preliminary data.</text>
</comment>
<dbReference type="InterPro" id="IPR036097">
    <property type="entry name" value="HisK_dim/P_sf"/>
</dbReference>
<dbReference type="CDD" id="cd00075">
    <property type="entry name" value="HATPase"/>
    <property type="match status" value="1"/>
</dbReference>
<evidence type="ECO:0000256" key="2">
    <source>
        <dbReference type="ARBA" id="ARBA00004236"/>
    </source>
</evidence>
<evidence type="ECO:0000256" key="10">
    <source>
        <dbReference type="ARBA" id="ARBA00023136"/>
    </source>
</evidence>
<evidence type="ECO:0000256" key="1">
    <source>
        <dbReference type="ARBA" id="ARBA00000085"/>
    </source>
</evidence>
<evidence type="ECO:0000256" key="4">
    <source>
        <dbReference type="ARBA" id="ARBA00022553"/>
    </source>
</evidence>
<sequence length="492" mass="51045">MSRLSMRLRATLAATAIVAVALGVASAVLAAVLAGNLEESLSDEAARRAGAAARMLAAEPGAIAVTRLSVPALGPDIKVFRRPDTIIIAQSATPATPASPTSAVPASPAPTAPASPTSAVPASPAFTAPASPASAVPASPAPTTPASPNPASSVSAIPGSPAFAGDDGWAPDDSFALATMPVDTTEGALMVQARASLQPAEEALRTLQNLLLPGVPALLVLVAVLTWLAVGRALAPVSAIRAEMADITASDLHRRVPVPRSRDEIARLAETMNRTLDRLEVAVSRHKRFVADAAHELRSPLAILRTRLELAPRDPLAAEALTDVDRIQALTSDLLLLARLDAGESVCHEEVDLGQVTAEEATRSRPRPEVRIMLEVAADTVVSGSAGQLRRLVANLVDNAVRHASTTVTVRLAVEEGEAVLDVRDDGPGIPVEHREAVFDRFTRLDEARDRDAGGAGLGLAIARDIAARHRGSLDVVGEGPGAWLRARLPLT</sequence>
<evidence type="ECO:0000256" key="3">
    <source>
        <dbReference type="ARBA" id="ARBA00012438"/>
    </source>
</evidence>
<evidence type="ECO:0000256" key="9">
    <source>
        <dbReference type="ARBA" id="ARBA00023012"/>
    </source>
</evidence>
<accession>A0A7W9IHI5</accession>
<dbReference type="Gene3D" id="1.10.287.130">
    <property type="match status" value="1"/>
</dbReference>
<dbReference type="EMBL" id="JACHMP010000001">
    <property type="protein sequence ID" value="MBB5820164.1"/>
    <property type="molecule type" value="Genomic_DNA"/>
</dbReference>
<dbReference type="InterPro" id="IPR003660">
    <property type="entry name" value="HAMP_dom"/>
</dbReference>
<evidence type="ECO:0000313" key="14">
    <source>
        <dbReference type="EMBL" id="MBB5820164.1"/>
    </source>
</evidence>
<dbReference type="GO" id="GO:0005886">
    <property type="term" value="C:plasma membrane"/>
    <property type="evidence" value="ECO:0007669"/>
    <property type="project" value="UniProtKB-SubCell"/>
</dbReference>
<feature type="compositionally biased region" description="Low complexity" evidence="11">
    <location>
        <begin position="91"/>
        <end position="106"/>
    </location>
</feature>
<organism evidence="14 15">
    <name type="scientific">Streptosporangium becharense</name>
    <dbReference type="NCBI Taxonomy" id="1816182"/>
    <lineage>
        <taxon>Bacteria</taxon>
        <taxon>Bacillati</taxon>
        <taxon>Actinomycetota</taxon>
        <taxon>Actinomycetes</taxon>
        <taxon>Streptosporangiales</taxon>
        <taxon>Streptosporangiaceae</taxon>
        <taxon>Streptosporangium</taxon>
    </lineage>
</organism>
<dbReference type="Gene3D" id="3.30.565.10">
    <property type="entry name" value="Histidine kinase-like ATPase, C-terminal domain"/>
    <property type="match status" value="1"/>
</dbReference>
<name>A0A7W9IHI5_9ACTN</name>
<dbReference type="PRINTS" id="PR00344">
    <property type="entry name" value="BCTRLSENSOR"/>
</dbReference>
<keyword evidence="9" id="KW-0902">Two-component regulatory system</keyword>
<dbReference type="SMART" id="SM00388">
    <property type="entry name" value="HisKA"/>
    <property type="match status" value="1"/>
</dbReference>
<dbReference type="SUPFAM" id="SSF47384">
    <property type="entry name" value="Homodimeric domain of signal transducing histidine kinase"/>
    <property type="match status" value="1"/>
</dbReference>
<dbReference type="PROSITE" id="PS50109">
    <property type="entry name" value="HIS_KIN"/>
    <property type="match status" value="1"/>
</dbReference>
<evidence type="ECO:0000256" key="7">
    <source>
        <dbReference type="ARBA" id="ARBA00022777"/>
    </source>
</evidence>
<dbReference type="PANTHER" id="PTHR45436">
    <property type="entry name" value="SENSOR HISTIDINE KINASE YKOH"/>
    <property type="match status" value="1"/>
</dbReference>
<reference evidence="14 15" key="1">
    <citation type="submission" date="2020-08" db="EMBL/GenBank/DDBJ databases">
        <title>Sequencing the genomes of 1000 actinobacteria strains.</title>
        <authorList>
            <person name="Klenk H.-P."/>
        </authorList>
    </citation>
    <scope>NUCLEOTIDE SEQUENCE [LARGE SCALE GENOMIC DNA]</scope>
    <source>
        <strain evidence="14 15">DSM 46887</strain>
    </source>
</reference>
<dbReference type="PANTHER" id="PTHR45436:SF5">
    <property type="entry name" value="SENSOR HISTIDINE KINASE TRCS"/>
    <property type="match status" value="1"/>
</dbReference>
<dbReference type="InterPro" id="IPR004358">
    <property type="entry name" value="Sig_transdc_His_kin-like_C"/>
</dbReference>
<keyword evidence="4" id="KW-0597">Phosphoprotein</keyword>
<dbReference type="AlphaFoldDB" id="A0A7W9IHI5"/>
<evidence type="ECO:0000313" key="15">
    <source>
        <dbReference type="Proteomes" id="UP000540685"/>
    </source>
</evidence>
<dbReference type="PROSITE" id="PS50885">
    <property type="entry name" value="HAMP"/>
    <property type="match status" value="1"/>
</dbReference>
<evidence type="ECO:0000256" key="6">
    <source>
        <dbReference type="ARBA" id="ARBA00022692"/>
    </source>
</evidence>
<keyword evidence="15" id="KW-1185">Reference proteome</keyword>
<comment type="subcellular location">
    <subcellularLocation>
        <location evidence="2">Cell membrane</location>
    </subcellularLocation>
</comment>
<dbReference type="CDD" id="cd06225">
    <property type="entry name" value="HAMP"/>
    <property type="match status" value="1"/>
</dbReference>
<evidence type="ECO:0000256" key="5">
    <source>
        <dbReference type="ARBA" id="ARBA00022679"/>
    </source>
</evidence>
<protein>
    <recommendedName>
        <fullName evidence="3">histidine kinase</fullName>
        <ecNumber evidence="3">2.7.13.3</ecNumber>
    </recommendedName>
</protein>
<feature type="compositionally biased region" description="Pro residues" evidence="11">
    <location>
        <begin position="139"/>
        <end position="148"/>
    </location>
</feature>
<dbReference type="GO" id="GO:0000155">
    <property type="term" value="F:phosphorelay sensor kinase activity"/>
    <property type="evidence" value="ECO:0007669"/>
    <property type="project" value="InterPro"/>
</dbReference>
<dbReference type="RefSeq" id="WP_311733785.1">
    <property type="nucleotide sequence ID" value="NZ_JACHMP010000001.1"/>
</dbReference>
<feature type="domain" description="Histidine kinase" evidence="12">
    <location>
        <begin position="292"/>
        <end position="492"/>
    </location>
</feature>
<comment type="catalytic activity">
    <reaction evidence="1">
        <text>ATP + protein L-histidine = ADP + protein N-phospho-L-histidine.</text>
        <dbReference type="EC" id="2.7.13.3"/>
    </reaction>
</comment>
<dbReference type="Pfam" id="PF00512">
    <property type="entry name" value="HisKA"/>
    <property type="match status" value="1"/>
</dbReference>
<dbReference type="Pfam" id="PF02518">
    <property type="entry name" value="HATPase_c"/>
    <property type="match status" value="1"/>
</dbReference>
<dbReference type="InterPro" id="IPR050428">
    <property type="entry name" value="TCS_sensor_his_kinase"/>
</dbReference>
<keyword evidence="8" id="KW-1133">Transmembrane helix</keyword>
<dbReference type="InterPro" id="IPR005467">
    <property type="entry name" value="His_kinase_dom"/>
</dbReference>